<dbReference type="PROSITE" id="PS00600">
    <property type="entry name" value="AA_TRANSFER_CLASS_3"/>
    <property type="match status" value="1"/>
</dbReference>
<dbReference type="WBParaSite" id="ACRNAN_scaffold682.g20744.t1">
    <property type="protein sequence ID" value="ACRNAN_scaffold682.g20744.t1"/>
    <property type="gene ID" value="ACRNAN_scaffold682.g20744"/>
</dbReference>
<dbReference type="InterPro" id="IPR015424">
    <property type="entry name" value="PyrdxlP-dep_Trfase"/>
</dbReference>
<dbReference type="InterPro" id="IPR015421">
    <property type="entry name" value="PyrdxlP-dep_Trfase_major"/>
</dbReference>
<organism evidence="4 5">
    <name type="scientific">Acrobeloides nanus</name>
    <dbReference type="NCBI Taxonomy" id="290746"/>
    <lineage>
        <taxon>Eukaryota</taxon>
        <taxon>Metazoa</taxon>
        <taxon>Ecdysozoa</taxon>
        <taxon>Nematoda</taxon>
        <taxon>Chromadorea</taxon>
        <taxon>Rhabditida</taxon>
        <taxon>Tylenchina</taxon>
        <taxon>Cephalobomorpha</taxon>
        <taxon>Cephaloboidea</taxon>
        <taxon>Cephalobidae</taxon>
        <taxon>Acrobeloides</taxon>
    </lineage>
</organism>
<dbReference type="GO" id="GO:0030170">
    <property type="term" value="F:pyridoxal phosphate binding"/>
    <property type="evidence" value="ECO:0007669"/>
    <property type="project" value="InterPro"/>
</dbReference>
<dbReference type="Pfam" id="PF00202">
    <property type="entry name" value="Aminotran_3"/>
    <property type="match status" value="1"/>
</dbReference>
<keyword evidence="2 3" id="KW-0663">Pyridoxal phosphate</keyword>
<evidence type="ECO:0000313" key="5">
    <source>
        <dbReference type="WBParaSite" id="ACRNAN_scaffold682.g20744.t1"/>
    </source>
</evidence>
<evidence type="ECO:0000256" key="1">
    <source>
        <dbReference type="ARBA" id="ARBA00008954"/>
    </source>
</evidence>
<evidence type="ECO:0000256" key="3">
    <source>
        <dbReference type="RuleBase" id="RU003560"/>
    </source>
</evidence>
<comment type="similarity">
    <text evidence="1 3">Belongs to the class-III pyridoxal-phosphate-dependent aminotransferase family.</text>
</comment>
<proteinExistence type="inferred from homology"/>
<dbReference type="InterPro" id="IPR005814">
    <property type="entry name" value="Aminotrans_3"/>
</dbReference>
<evidence type="ECO:0000256" key="2">
    <source>
        <dbReference type="ARBA" id="ARBA00022898"/>
    </source>
</evidence>
<dbReference type="GO" id="GO:0005739">
    <property type="term" value="C:mitochondrion"/>
    <property type="evidence" value="ECO:0007669"/>
    <property type="project" value="TreeGrafter"/>
</dbReference>
<accession>A0A914EAK9</accession>
<dbReference type="AlphaFoldDB" id="A0A914EAK9"/>
<dbReference type="Proteomes" id="UP000887540">
    <property type="component" value="Unplaced"/>
</dbReference>
<dbReference type="PIRSF" id="PIRSF000521">
    <property type="entry name" value="Transaminase_4ab_Lys_Orn"/>
    <property type="match status" value="1"/>
</dbReference>
<reference evidence="5" key="1">
    <citation type="submission" date="2022-11" db="UniProtKB">
        <authorList>
            <consortium name="WormBaseParasite"/>
        </authorList>
    </citation>
    <scope>IDENTIFICATION</scope>
</reference>
<protein>
    <submittedName>
        <fullName evidence="5">Uncharacterized protein</fullName>
    </submittedName>
</protein>
<dbReference type="PANTHER" id="PTHR45688:SF13">
    <property type="entry name" value="ALANINE--GLYOXYLATE AMINOTRANSFERASE 2-LIKE"/>
    <property type="match status" value="1"/>
</dbReference>
<dbReference type="CDD" id="cd00610">
    <property type="entry name" value="OAT_like"/>
    <property type="match status" value="1"/>
</dbReference>
<dbReference type="SUPFAM" id="SSF53383">
    <property type="entry name" value="PLP-dependent transferases"/>
    <property type="match status" value="1"/>
</dbReference>
<keyword evidence="4" id="KW-1185">Reference proteome</keyword>
<dbReference type="Gene3D" id="3.90.1150.10">
    <property type="entry name" value="Aspartate Aminotransferase, domain 1"/>
    <property type="match status" value="1"/>
</dbReference>
<dbReference type="InterPro" id="IPR015422">
    <property type="entry name" value="PyrdxlP-dep_Trfase_small"/>
</dbReference>
<dbReference type="GO" id="GO:0008483">
    <property type="term" value="F:transaminase activity"/>
    <property type="evidence" value="ECO:0007669"/>
    <property type="project" value="InterPro"/>
</dbReference>
<sequence>MQYLYDESGRRFIDCISNVQNVGHCHPTVVEEISKQLATATCNVRFVSPKLTECAEEILKTLPGLDVVLFCNSGSEANDLALRLARDFTNKNDVIVLDHAYHGHVTTTMQMSPYKFDHGSSLEKPDWVHVAPVPDTYRGRYRLSDEDLSDETQLIEAGKLYADEVLNIINHAESQGRSVCSYIAEALQSCGGQIIPPKGYLVNVAQHIHDHGGVMILDEVQTGFGRIGEPFWAHKLYNDGFVPDIVTMGKPMGNGFPVSAVVTRKEIADTLGGGVGYFNTYGGNPVACAAVLGVMKVIRDENLLDHVEDMGLRFEKELNKLKAKHECIGDVRGVGMFWGLDLVTDRISREPATQLANKLIMLLRQEYGVLLSTDGPYSNILKFKPPLCFNKKDLKMAVEALDSALISLTARRSSIR</sequence>
<dbReference type="InterPro" id="IPR049704">
    <property type="entry name" value="Aminotrans_3_PPA_site"/>
</dbReference>
<name>A0A914EAK9_9BILA</name>
<dbReference type="Gene3D" id="3.40.640.10">
    <property type="entry name" value="Type I PLP-dependent aspartate aminotransferase-like (Major domain)"/>
    <property type="match status" value="1"/>
</dbReference>
<dbReference type="PANTHER" id="PTHR45688">
    <property type="match status" value="1"/>
</dbReference>
<evidence type="ECO:0000313" key="4">
    <source>
        <dbReference type="Proteomes" id="UP000887540"/>
    </source>
</evidence>